<organism evidence="4 5">
    <name type="scientific">Lawsonibacter hominis</name>
    <dbReference type="NCBI Taxonomy" id="2763053"/>
    <lineage>
        <taxon>Bacteria</taxon>
        <taxon>Bacillati</taxon>
        <taxon>Bacillota</taxon>
        <taxon>Clostridia</taxon>
        <taxon>Eubacteriales</taxon>
        <taxon>Oscillospiraceae</taxon>
        <taxon>Lawsonibacter</taxon>
    </lineage>
</organism>
<comment type="similarity">
    <text evidence="1">Belongs to the LacAB/RpiB family.</text>
</comment>
<dbReference type="PANTHER" id="PTHR30345">
    <property type="entry name" value="RIBOSE-5-PHOSPHATE ISOMERASE B"/>
    <property type="match status" value="1"/>
</dbReference>
<dbReference type="InterPro" id="IPR003500">
    <property type="entry name" value="RpiB_LacA_LacB"/>
</dbReference>
<dbReference type="EMBL" id="JACOPP010000012">
    <property type="protein sequence ID" value="MBC5734025.1"/>
    <property type="molecule type" value="Genomic_DNA"/>
</dbReference>
<feature type="active site" description="Proton donor" evidence="3">
    <location>
        <position position="98"/>
    </location>
</feature>
<feature type="active site" description="Proton acceptor" evidence="3">
    <location>
        <position position="65"/>
    </location>
</feature>
<dbReference type="Proteomes" id="UP000661435">
    <property type="component" value="Unassembled WGS sequence"/>
</dbReference>
<dbReference type="PANTHER" id="PTHR30345:SF0">
    <property type="entry name" value="DNA DAMAGE-REPAIR_TOLERATION PROTEIN DRT102"/>
    <property type="match status" value="1"/>
</dbReference>
<dbReference type="EC" id="5.3.1.6" evidence="4"/>
<dbReference type="RefSeq" id="WP_186907914.1">
    <property type="nucleotide sequence ID" value="NZ_JACOPP010000012.1"/>
</dbReference>
<comment type="caution">
    <text evidence="4">The sequence shown here is derived from an EMBL/GenBank/DDBJ whole genome shotgun (WGS) entry which is preliminary data.</text>
</comment>
<name>A0A8J6JGV2_9FIRM</name>
<dbReference type="GO" id="GO:0004751">
    <property type="term" value="F:ribose-5-phosphate isomerase activity"/>
    <property type="evidence" value="ECO:0007669"/>
    <property type="project" value="UniProtKB-EC"/>
</dbReference>
<dbReference type="NCBIfam" id="TIGR01120">
    <property type="entry name" value="rpiB"/>
    <property type="match status" value="1"/>
</dbReference>
<reference evidence="4" key="1">
    <citation type="submission" date="2020-08" db="EMBL/GenBank/DDBJ databases">
        <title>Genome public.</title>
        <authorList>
            <person name="Liu C."/>
            <person name="Sun Q."/>
        </authorList>
    </citation>
    <scope>NUCLEOTIDE SEQUENCE</scope>
    <source>
        <strain evidence="4">NSJ-51</strain>
    </source>
</reference>
<dbReference type="GO" id="GO:0005975">
    <property type="term" value="P:carbohydrate metabolic process"/>
    <property type="evidence" value="ECO:0007669"/>
    <property type="project" value="InterPro"/>
</dbReference>
<dbReference type="InterPro" id="IPR004785">
    <property type="entry name" value="RpiB"/>
</dbReference>
<dbReference type="Gene3D" id="3.40.1400.10">
    <property type="entry name" value="Sugar-phosphate isomerase, RpiB/LacA/LacB"/>
    <property type="match status" value="1"/>
</dbReference>
<gene>
    <name evidence="4" type="primary">rpiB</name>
    <name evidence="4" type="ORF">H8S57_09840</name>
</gene>
<keyword evidence="5" id="KW-1185">Reference proteome</keyword>
<accession>A0A8J6JGV2</accession>
<keyword evidence="2 4" id="KW-0413">Isomerase</keyword>
<dbReference type="Pfam" id="PF02502">
    <property type="entry name" value="LacAB_rpiB"/>
    <property type="match status" value="1"/>
</dbReference>
<dbReference type="PIRSF" id="PIRSF005384">
    <property type="entry name" value="RpiB_LacA_B"/>
    <property type="match status" value="1"/>
</dbReference>
<dbReference type="NCBIfam" id="NF004051">
    <property type="entry name" value="PRK05571.1"/>
    <property type="match status" value="1"/>
</dbReference>
<dbReference type="AlphaFoldDB" id="A0A8J6JGV2"/>
<evidence type="ECO:0000256" key="2">
    <source>
        <dbReference type="ARBA" id="ARBA00023235"/>
    </source>
</evidence>
<protein>
    <submittedName>
        <fullName evidence="4">Ribose 5-phosphate isomerase B</fullName>
        <ecNumber evidence="4">5.3.1.6</ecNumber>
    </submittedName>
</protein>
<proteinExistence type="inferred from homology"/>
<dbReference type="SUPFAM" id="SSF89623">
    <property type="entry name" value="Ribose/Galactose isomerase RpiB/AlsB"/>
    <property type="match status" value="1"/>
</dbReference>
<evidence type="ECO:0000256" key="3">
    <source>
        <dbReference type="PIRSR" id="PIRSR005384-1"/>
    </source>
</evidence>
<dbReference type="NCBIfam" id="TIGR00689">
    <property type="entry name" value="rpiB_lacA_lacB"/>
    <property type="match status" value="1"/>
</dbReference>
<evidence type="ECO:0000313" key="4">
    <source>
        <dbReference type="EMBL" id="MBC5734025.1"/>
    </source>
</evidence>
<dbReference type="InterPro" id="IPR036569">
    <property type="entry name" value="RpiB_LacA_LacB_sf"/>
</dbReference>
<evidence type="ECO:0000256" key="1">
    <source>
        <dbReference type="ARBA" id="ARBA00008754"/>
    </source>
</evidence>
<evidence type="ECO:0000313" key="5">
    <source>
        <dbReference type="Proteomes" id="UP000661435"/>
    </source>
</evidence>
<sequence length="145" mass="15524">MKIAMGSDHGGFALKQHLKTYLENKGCLVEDCGTDSTQSCDYPDFGRLAAEAVASGRCERGIVICTTGIGISISANKVRGIRCALCSEPLSAEMTRRHNDANMLALGGGMIGPNMAERIVDVFLSTAFEGGRHQRRVDKVMSIEG</sequence>